<evidence type="ECO:0000313" key="7">
    <source>
        <dbReference type="EMBL" id="RRN43920.1"/>
    </source>
</evidence>
<dbReference type="AlphaFoldDB" id="A0A426FMF9"/>
<comment type="caution">
    <text evidence="7">The sequence shown here is derived from an EMBL/GenBank/DDBJ whole genome shotgun (WGS) entry which is preliminary data.</text>
</comment>
<gene>
    <name evidence="7" type="primary">mreC</name>
    <name evidence="7" type="ORF">EHV23_11045</name>
</gene>
<feature type="compositionally biased region" description="Low complexity" evidence="5">
    <location>
        <begin position="330"/>
        <end position="354"/>
    </location>
</feature>
<protein>
    <recommendedName>
        <fullName evidence="2">Cell shape-determining protein MreC</fullName>
    </recommendedName>
    <alternativeName>
        <fullName evidence="4">Cell shape protein MreC</fullName>
    </alternativeName>
</protein>
<sequence>MITRYRAPEAPRPGIALTLSLLALALMFADARLGLLAPVRKTLGAGLYPVQAALAWPGEQLRSIDGYFDDIAALRTENQLLRTVLTQQAGILATTERLRQQNQSLRELAALRPRIPQPGIVAEAVMQPRAAGTRRRLLNRGSQHGVAAGQPVIDASGVIGQITRVYPFSSEMTLITDPALSVPVTVQRNGLHALTFGTTSPARLELRFQARDADIHTGDIVQTSGLDFLYPPGIPVGVVEQVEAPAGEPFAQVQIRPLANLGDPQLMLILQSDTSAIPDDPAPARPAGDAAGRDAPRTPGSRDLRTGTTPATPPERATGTNTPAGTRAGAADVSDPATDTADDPTAASPAAPQP</sequence>
<proteinExistence type="inferred from homology"/>
<dbReference type="PANTHER" id="PTHR34138:SF1">
    <property type="entry name" value="CELL SHAPE-DETERMINING PROTEIN MREC"/>
    <property type="match status" value="1"/>
</dbReference>
<dbReference type="InterPro" id="IPR007221">
    <property type="entry name" value="MreC"/>
</dbReference>
<dbReference type="GO" id="GO:0008360">
    <property type="term" value="P:regulation of cell shape"/>
    <property type="evidence" value="ECO:0007669"/>
    <property type="project" value="UniProtKB-KW"/>
</dbReference>
<dbReference type="InterPro" id="IPR055342">
    <property type="entry name" value="MreC_beta-barrel_core"/>
</dbReference>
<dbReference type="InterPro" id="IPR042177">
    <property type="entry name" value="Cell/Rod_1"/>
</dbReference>
<name>A0A426FMF9_9BURK</name>
<feature type="domain" description="Rod shape-determining protein MreC beta-barrel core" evidence="6">
    <location>
        <begin position="134"/>
        <end position="270"/>
    </location>
</feature>
<feature type="compositionally biased region" description="Basic and acidic residues" evidence="5">
    <location>
        <begin position="291"/>
        <end position="305"/>
    </location>
</feature>
<evidence type="ECO:0000259" key="6">
    <source>
        <dbReference type="Pfam" id="PF04085"/>
    </source>
</evidence>
<dbReference type="Gene3D" id="2.40.10.340">
    <property type="entry name" value="Rod shape-determining protein MreC, domain 1"/>
    <property type="match status" value="1"/>
</dbReference>
<evidence type="ECO:0000256" key="2">
    <source>
        <dbReference type="ARBA" id="ARBA00013855"/>
    </source>
</evidence>
<keyword evidence="8" id="KW-1185">Reference proteome</keyword>
<dbReference type="NCBIfam" id="TIGR00219">
    <property type="entry name" value="mreC"/>
    <property type="match status" value="1"/>
</dbReference>
<organism evidence="7 8">
    <name type="scientific">Lautropia dentalis</name>
    <dbReference type="NCBI Taxonomy" id="2490857"/>
    <lineage>
        <taxon>Bacteria</taxon>
        <taxon>Pseudomonadati</taxon>
        <taxon>Pseudomonadota</taxon>
        <taxon>Betaproteobacteria</taxon>
        <taxon>Burkholderiales</taxon>
        <taxon>Burkholderiaceae</taxon>
        <taxon>Lautropia</taxon>
    </lineage>
</organism>
<evidence type="ECO:0000256" key="4">
    <source>
        <dbReference type="ARBA" id="ARBA00032089"/>
    </source>
</evidence>
<dbReference type="PANTHER" id="PTHR34138">
    <property type="entry name" value="CELL SHAPE-DETERMINING PROTEIN MREC"/>
    <property type="match status" value="1"/>
</dbReference>
<evidence type="ECO:0000313" key="8">
    <source>
        <dbReference type="Proteomes" id="UP000270261"/>
    </source>
</evidence>
<evidence type="ECO:0000256" key="5">
    <source>
        <dbReference type="SAM" id="MobiDB-lite"/>
    </source>
</evidence>
<dbReference type="Proteomes" id="UP000270261">
    <property type="component" value="Unassembled WGS sequence"/>
</dbReference>
<keyword evidence="3" id="KW-0133">Cell shape</keyword>
<dbReference type="EMBL" id="RRUE01000002">
    <property type="protein sequence ID" value="RRN43920.1"/>
    <property type="molecule type" value="Genomic_DNA"/>
</dbReference>
<dbReference type="RefSeq" id="WP_125096120.1">
    <property type="nucleotide sequence ID" value="NZ_RRUE01000002.1"/>
</dbReference>
<dbReference type="OrthoDB" id="9808025at2"/>
<dbReference type="Pfam" id="PF04085">
    <property type="entry name" value="MreC"/>
    <property type="match status" value="1"/>
</dbReference>
<dbReference type="InterPro" id="IPR042175">
    <property type="entry name" value="Cell/Rod_MreC_2"/>
</dbReference>
<evidence type="ECO:0000256" key="3">
    <source>
        <dbReference type="ARBA" id="ARBA00022960"/>
    </source>
</evidence>
<accession>A0A426FMF9</accession>
<dbReference type="GO" id="GO:0005886">
    <property type="term" value="C:plasma membrane"/>
    <property type="evidence" value="ECO:0007669"/>
    <property type="project" value="TreeGrafter"/>
</dbReference>
<evidence type="ECO:0000256" key="1">
    <source>
        <dbReference type="ARBA" id="ARBA00009369"/>
    </source>
</evidence>
<comment type="similarity">
    <text evidence="1">Belongs to the MreC family.</text>
</comment>
<reference evidence="7 8" key="1">
    <citation type="submission" date="2018-11" db="EMBL/GenBank/DDBJ databases">
        <title>Genome sequencing of Lautropia sp. KCOM 2505 (= ChDC F240).</title>
        <authorList>
            <person name="Kook J.-K."/>
            <person name="Park S.-N."/>
            <person name="Lim Y.K."/>
        </authorList>
    </citation>
    <scope>NUCLEOTIDE SEQUENCE [LARGE SCALE GENOMIC DNA]</scope>
    <source>
        <strain evidence="7 8">KCOM 2505</strain>
    </source>
</reference>
<dbReference type="Gene3D" id="2.40.10.350">
    <property type="entry name" value="Rod shape-determining protein MreC, domain 2"/>
    <property type="match status" value="1"/>
</dbReference>
<feature type="region of interest" description="Disordered" evidence="5">
    <location>
        <begin position="275"/>
        <end position="354"/>
    </location>
</feature>